<dbReference type="AlphaFoldDB" id="A0A6S6QK41"/>
<keyword evidence="1" id="KW-0812">Transmembrane</keyword>
<feature type="transmembrane region" description="Helical" evidence="1">
    <location>
        <begin position="82"/>
        <end position="110"/>
    </location>
</feature>
<dbReference type="RefSeq" id="WP_222876305.1">
    <property type="nucleotide sequence ID" value="NZ_AP023361.1"/>
</dbReference>
<evidence type="ECO:0000259" key="2">
    <source>
        <dbReference type="Pfam" id="PF07331"/>
    </source>
</evidence>
<gene>
    <name evidence="3" type="ORF">IZ6_03410</name>
</gene>
<keyword evidence="1" id="KW-1133">Transmembrane helix</keyword>
<evidence type="ECO:0000313" key="4">
    <source>
        <dbReference type="Proteomes" id="UP000515317"/>
    </source>
</evidence>
<organism evidence="3 4">
    <name type="scientific">Terrihabitans soli</name>
    <dbReference type="NCBI Taxonomy" id="708113"/>
    <lineage>
        <taxon>Bacteria</taxon>
        <taxon>Pseudomonadati</taxon>
        <taxon>Pseudomonadota</taxon>
        <taxon>Alphaproteobacteria</taxon>
        <taxon>Hyphomicrobiales</taxon>
        <taxon>Terrihabitans</taxon>
    </lineage>
</organism>
<dbReference type="Proteomes" id="UP000515317">
    <property type="component" value="Chromosome"/>
</dbReference>
<keyword evidence="1" id="KW-0472">Membrane</keyword>
<protein>
    <submittedName>
        <fullName evidence="3">Membrane protein</fullName>
    </submittedName>
</protein>
<accession>A0A6S6QK41</accession>
<dbReference type="InterPro" id="IPR009936">
    <property type="entry name" value="DUF1468"/>
</dbReference>
<keyword evidence="4" id="KW-1185">Reference proteome</keyword>
<reference evidence="3 4" key="1">
    <citation type="submission" date="2020-08" db="EMBL/GenBank/DDBJ databases">
        <title>Genome sequence of Rhizobiales bacterium strain IZ6.</title>
        <authorList>
            <person name="Nakai R."/>
            <person name="Naganuma T."/>
        </authorList>
    </citation>
    <scope>NUCLEOTIDE SEQUENCE [LARGE SCALE GENOMIC DNA]</scope>
    <source>
        <strain evidence="3 4">IZ6</strain>
    </source>
</reference>
<dbReference type="EMBL" id="AP023361">
    <property type="protein sequence ID" value="BCJ89606.1"/>
    <property type="molecule type" value="Genomic_DNA"/>
</dbReference>
<dbReference type="Pfam" id="PF07331">
    <property type="entry name" value="TctB"/>
    <property type="match status" value="1"/>
</dbReference>
<sequence>MGKTLAVVCAVLAAVYLILSSMIPVRLGEDPVGPRMYPLLLGGGMVIIALLLWLEARGALAPVSEPQAPADPDLSRRQRRGVFGAGAAALFYAVAMESVGYLAATFLLMFGLLSAFNRGKHPMNIAIAAGTSAVLYYGLKKGLGVALPSGLFGFLG</sequence>
<evidence type="ECO:0000256" key="1">
    <source>
        <dbReference type="SAM" id="Phobius"/>
    </source>
</evidence>
<dbReference type="KEGG" id="tso:IZ6_03410"/>
<feature type="transmembrane region" description="Helical" evidence="1">
    <location>
        <begin position="36"/>
        <end position="54"/>
    </location>
</feature>
<proteinExistence type="predicted"/>
<name>A0A6S6QK41_9HYPH</name>
<evidence type="ECO:0000313" key="3">
    <source>
        <dbReference type="EMBL" id="BCJ89606.1"/>
    </source>
</evidence>
<feature type="domain" description="DUF1468" evidence="2">
    <location>
        <begin position="6"/>
        <end position="148"/>
    </location>
</feature>